<evidence type="ECO:0000313" key="2">
    <source>
        <dbReference type="EMBL" id="MBF0636256.1"/>
    </source>
</evidence>
<accession>A0ABR9XQE2</accession>
<keyword evidence="1" id="KW-0812">Transmembrane</keyword>
<feature type="transmembrane region" description="Helical" evidence="1">
    <location>
        <begin position="12"/>
        <end position="38"/>
    </location>
</feature>
<dbReference type="RefSeq" id="WP_175186738.1">
    <property type="nucleotide sequence ID" value="NZ_JABVZQ010000001.1"/>
</dbReference>
<gene>
    <name evidence="2" type="ORF">INT08_03550</name>
</gene>
<keyword evidence="3" id="KW-1185">Reference proteome</keyword>
<comment type="caution">
    <text evidence="2">The sequence shown here is derived from an EMBL/GenBank/DDBJ whole genome shotgun (WGS) entry which is preliminary data.</text>
</comment>
<name>A0ABR9XQE2_9CHLB</name>
<dbReference type="Proteomes" id="UP000619838">
    <property type="component" value="Unassembled WGS sequence"/>
</dbReference>
<keyword evidence="1" id="KW-1133">Transmembrane helix</keyword>
<evidence type="ECO:0000313" key="3">
    <source>
        <dbReference type="Proteomes" id="UP000619838"/>
    </source>
</evidence>
<dbReference type="EMBL" id="JADGII010000004">
    <property type="protein sequence ID" value="MBF0636256.1"/>
    <property type="molecule type" value="Genomic_DNA"/>
</dbReference>
<proteinExistence type="predicted"/>
<evidence type="ECO:0000256" key="1">
    <source>
        <dbReference type="SAM" id="Phobius"/>
    </source>
</evidence>
<keyword evidence="1" id="KW-0472">Membrane</keyword>
<reference evidence="2 3" key="1">
    <citation type="journal article" date="2020" name="Microorganisms">
        <title>Simultaneous Genome Sequencing of Prosthecochloris ethylica and Desulfuromonas acetoxidans within a Syntrophic Mixture Reveals Unique Pili and Protein Interactions.</title>
        <authorList>
            <person name="Kyndt J.A."/>
            <person name="Van Beeumen J.J."/>
            <person name="Meyer T.E."/>
        </authorList>
    </citation>
    <scope>NUCLEOTIDE SEQUENCE [LARGE SCALE GENOMIC DNA]</scope>
    <source>
        <strain evidence="2 3">N3</strain>
    </source>
</reference>
<protein>
    <submittedName>
        <fullName evidence="2">LapA family protein</fullName>
    </submittedName>
</protein>
<sequence>MEYLYENSQSFGLIADLIGIAGAFFALFAWLWSIWSMVRASKEKKRLRQRIPVVLKTRESLRSLELPVHFRRDELNRQELMGRIGMIPMKKKGKRFEIRYTNQPDFLEAINRIKESSVLEPLVIPCSDEEIEQFDVSIK</sequence>
<organism evidence="2 3">
    <name type="scientific">Prosthecochloris ethylica</name>
    <dbReference type="NCBI Taxonomy" id="2743976"/>
    <lineage>
        <taxon>Bacteria</taxon>
        <taxon>Pseudomonadati</taxon>
        <taxon>Chlorobiota</taxon>
        <taxon>Chlorobiia</taxon>
        <taxon>Chlorobiales</taxon>
        <taxon>Chlorobiaceae</taxon>
        <taxon>Prosthecochloris</taxon>
    </lineage>
</organism>